<dbReference type="AlphaFoldDB" id="A0AA90NV72"/>
<proteinExistence type="predicted"/>
<evidence type="ECO:0000313" key="2">
    <source>
        <dbReference type="Proteomes" id="UP001178277"/>
    </source>
</evidence>
<sequence length="72" mass="8517">MTFAVNTEDPEVSQELTELGVRALPFTIIEDEKTRTKEEIVGFEQKKFENIYFYKADFIGFIFVSNYFDQFT</sequence>
<reference evidence="1" key="1">
    <citation type="submission" date="2023-07" db="EMBL/GenBank/DDBJ databases">
        <title>Murine gut Bacillus species.</title>
        <authorList>
            <person name="Gutman E."/>
            <person name="Hashuel R."/>
            <person name="Litvak Y."/>
        </authorList>
    </citation>
    <scope>NUCLEOTIDE SEQUENCE</scope>
    <source>
        <strain evidence="1">RU283</strain>
    </source>
</reference>
<name>A0AA90NV72_9BACI</name>
<comment type="caution">
    <text evidence="1">The sequence shown here is derived from an EMBL/GenBank/DDBJ whole genome shotgun (WGS) entry which is preliminary data.</text>
</comment>
<accession>A0AA90NV72</accession>
<dbReference type="Proteomes" id="UP001178277">
    <property type="component" value="Unassembled WGS sequence"/>
</dbReference>
<protein>
    <submittedName>
        <fullName evidence="1">Uncharacterized protein</fullName>
    </submittedName>
</protein>
<dbReference type="EMBL" id="JAUUTP010000016">
    <property type="protein sequence ID" value="MDP1419838.1"/>
    <property type="molecule type" value="Genomic_DNA"/>
</dbReference>
<evidence type="ECO:0000313" key="1">
    <source>
        <dbReference type="EMBL" id="MDP1419838.1"/>
    </source>
</evidence>
<organism evidence="1 2">
    <name type="scientific">Peribacillus simplex</name>
    <dbReference type="NCBI Taxonomy" id="1478"/>
    <lineage>
        <taxon>Bacteria</taxon>
        <taxon>Bacillati</taxon>
        <taxon>Bacillota</taxon>
        <taxon>Bacilli</taxon>
        <taxon>Bacillales</taxon>
        <taxon>Bacillaceae</taxon>
        <taxon>Peribacillus</taxon>
    </lineage>
</organism>
<gene>
    <name evidence="1" type="ORF">Q8G35_15925</name>
</gene>
<dbReference type="RefSeq" id="WP_305161070.1">
    <property type="nucleotide sequence ID" value="NZ_JAUUTP010000016.1"/>
</dbReference>